<dbReference type="InterPro" id="IPR051606">
    <property type="entry name" value="Polyketide_Oxido-like"/>
</dbReference>
<sequence>MTTIAFFGATGGCANACLTYTLLHGYNARALARTPSKLTALLLSQPDITPEILSHQLEIIEGDARDVESIMKTLIINSTPKSAPNSACTLVTSIISGLGGAPTIAFTKEPKCAKTHIRIPALPHIQLSNPHITEQTTSALLQALAKIASDRFTSFEKYRAVAPRVTVISTMGHLPGNKDVPFWFRPMYSVLLPIPHADKLQMEKLFDKEIALGNAGVLAAGVVVVRPSFFTGDHLVSVFEGERRGEGMGLEKVRVGTEKAPAIGYTISRALVGEWIFKEIVKGGGGKWVGEKVTITT</sequence>
<organism evidence="2 3">
    <name type="scientific">Penicillium nordicum</name>
    <dbReference type="NCBI Taxonomy" id="229535"/>
    <lineage>
        <taxon>Eukaryota</taxon>
        <taxon>Fungi</taxon>
        <taxon>Dikarya</taxon>
        <taxon>Ascomycota</taxon>
        <taxon>Pezizomycotina</taxon>
        <taxon>Eurotiomycetes</taxon>
        <taxon>Eurotiomycetidae</taxon>
        <taxon>Eurotiales</taxon>
        <taxon>Aspergillaceae</taxon>
        <taxon>Penicillium</taxon>
    </lineage>
</organism>
<reference evidence="2 3" key="1">
    <citation type="submission" date="2015-08" db="EMBL/GenBank/DDBJ databases">
        <title>Genome sequencing of Penicillium nordicum.</title>
        <authorList>
            <person name="Nguyen H.D."/>
            <person name="Seifert K.A."/>
        </authorList>
    </citation>
    <scope>NUCLEOTIDE SEQUENCE [LARGE SCALE GENOMIC DNA]</scope>
    <source>
        <strain evidence="2 3">DAOMC 185683</strain>
    </source>
</reference>
<comment type="caution">
    <text evidence="2">The sequence shown here is derived from an EMBL/GenBank/DDBJ whole genome shotgun (WGS) entry which is preliminary data.</text>
</comment>
<dbReference type="PANTHER" id="PTHR43355">
    <property type="entry name" value="FLAVIN REDUCTASE (NADPH)"/>
    <property type="match status" value="1"/>
</dbReference>
<dbReference type="PANTHER" id="PTHR43355:SF2">
    <property type="entry name" value="FLAVIN REDUCTASE (NADPH)"/>
    <property type="match status" value="1"/>
</dbReference>
<dbReference type="OrthoDB" id="63935at2759"/>
<proteinExistence type="inferred from homology"/>
<protein>
    <recommendedName>
        <fullName evidence="4">NAD(P)-binding domain-containing protein</fullName>
    </recommendedName>
</protein>
<dbReference type="EMBL" id="LHQQ01000101">
    <property type="protein sequence ID" value="KOS42641.1"/>
    <property type="molecule type" value="Genomic_DNA"/>
</dbReference>
<evidence type="ECO:0000313" key="3">
    <source>
        <dbReference type="Proteomes" id="UP000037696"/>
    </source>
</evidence>
<dbReference type="AlphaFoldDB" id="A0A0M8P826"/>
<dbReference type="InterPro" id="IPR036291">
    <property type="entry name" value="NAD(P)-bd_dom_sf"/>
</dbReference>
<dbReference type="Proteomes" id="UP000037696">
    <property type="component" value="Unassembled WGS sequence"/>
</dbReference>
<gene>
    <name evidence="2" type="ORF">ACN38_g6469</name>
</gene>
<dbReference type="STRING" id="229535.A0A0M8P826"/>
<dbReference type="Gene3D" id="3.40.50.720">
    <property type="entry name" value="NAD(P)-binding Rossmann-like Domain"/>
    <property type="match status" value="1"/>
</dbReference>
<evidence type="ECO:0000313" key="2">
    <source>
        <dbReference type="EMBL" id="KOS42641.1"/>
    </source>
</evidence>
<keyword evidence="3" id="KW-1185">Reference proteome</keyword>
<name>A0A0M8P826_9EURO</name>
<dbReference type="GO" id="GO:0004074">
    <property type="term" value="F:biliverdin reductase [NAD(P)H] activity"/>
    <property type="evidence" value="ECO:0007669"/>
    <property type="project" value="TreeGrafter"/>
</dbReference>
<dbReference type="GO" id="GO:0042602">
    <property type="term" value="F:riboflavin reductase (NADPH) activity"/>
    <property type="evidence" value="ECO:0007669"/>
    <property type="project" value="TreeGrafter"/>
</dbReference>
<comment type="similarity">
    <text evidence="1">Belongs to the avfA family.</text>
</comment>
<accession>A0A0M8P826</accession>
<dbReference type="SUPFAM" id="SSF51735">
    <property type="entry name" value="NAD(P)-binding Rossmann-fold domains"/>
    <property type="match status" value="1"/>
</dbReference>
<evidence type="ECO:0000256" key="1">
    <source>
        <dbReference type="ARBA" id="ARBA00038376"/>
    </source>
</evidence>
<evidence type="ECO:0008006" key="4">
    <source>
        <dbReference type="Google" id="ProtNLM"/>
    </source>
</evidence>